<evidence type="ECO:0000313" key="2">
    <source>
        <dbReference type="EMBL" id="MDY5146011.1"/>
    </source>
</evidence>
<evidence type="ECO:0000313" key="3">
    <source>
        <dbReference type="Proteomes" id="UP001284901"/>
    </source>
</evidence>
<evidence type="ECO:0000313" key="1">
    <source>
        <dbReference type="EMBL" id="MDY5140645.1"/>
    </source>
</evidence>
<keyword evidence="3" id="KW-1185">Reference proteome</keyword>
<organism evidence="1 4">
    <name type="scientific">Actinotignum timonense</name>
    <dbReference type="NCBI Taxonomy" id="1870995"/>
    <lineage>
        <taxon>Bacteria</taxon>
        <taxon>Bacillati</taxon>
        <taxon>Actinomycetota</taxon>
        <taxon>Actinomycetes</taxon>
        <taxon>Actinomycetales</taxon>
        <taxon>Actinomycetaceae</taxon>
        <taxon>Actinotignum</taxon>
    </lineage>
</organism>
<dbReference type="Proteomes" id="UP001284901">
    <property type="component" value="Unassembled WGS sequence"/>
</dbReference>
<comment type="caution">
    <text evidence="1">The sequence shown here is derived from an EMBL/GenBank/DDBJ whole genome shotgun (WGS) entry which is preliminary data.</text>
</comment>
<evidence type="ECO:0000313" key="4">
    <source>
        <dbReference type="Proteomes" id="UP001288320"/>
    </source>
</evidence>
<gene>
    <name evidence="1" type="ORF">R6G74_04880</name>
    <name evidence="2" type="ORF">R6P33_03085</name>
</gene>
<dbReference type="GeneID" id="92814613"/>
<reference evidence="1 3" key="1">
    <citation type="submission" date="2023-10" db="EMBL/GenBank/DDBJ databases">
        <title>Whole Genome based description of the genera Actinobaculum and Actinotignum reveals a complex phylogenetic relationship within the species included in the genus Actinotignum.</title>
        <authorList>
            <person name="Jensen C.S."/>
            <person name="Dargis R."/>
            <person name="Kemp M."/>
            <person name="Christensen J.J."/>
        </authorList>
    </citation>
    <scope>NUCLEOTIDE SEQUENCE</scope>
    <source>
        <strain evidence="2 3">SLA_B089</strain>
        <strain evidence="1">SLA_B245</strain>
    </source>
</reference>
<dbReference type="EMBL" id="JAWNFV010000008">
    <property type="protein sequence ID" value="MDY5140645.1"/>
    <property type="molecule type" value="Genomic_DNA"/>
</dbReference>
<name>A0AAW9HK22_9ACTO</name>
<protein>
    <submittedName>
        <fullName evidence="1">Uncharacterized protein</fullName>
    </submittedName>
</protein>
<proteinExistence type="predicted"/>
<dbReference type="Proteomes" id="UP001288320">
    <property type="component" value="Unassembled WGS sequence"/>
</dbReference>
<accession>A0AAW9HK22</accession>
<sequence length="507" mass="53650">MSVCVLVPAGAGPALARALPYRVAELIPGQPAPRADLAAGETITAVVTAPGAITKTALAQLLASPERNTAWCAPLAGDPNGSDSRSVLAVPAPVYTFDSRALHLCGGLDTAFSLPALAVDAQWRLSAAGVPGEQRTTALLETGTPDLDTTDYLRILTKNLSPAYQLEFLAPLFTALIDHPIRSSEVDTAALDLARRPGNDDVPSLPVPSTTFSGAQVVRDWSASLAGLEDRHAAAIAAARIPDRRLPHMADFLDRVWASAGIPAAERDFLESAFADVRRDDEPSIAFAVAASDTAARARFEQIAGALSEPLYLWDPESKELSERSADPAAPFQAARRDMASAVDTIAVTYILNLPARAVPWSGTHGVIIADVTTANLTAMVRTDWVGVTGTESVGANASVLNETLTVADRVITADTAQRDFVLGALSGNYRLDQNTYDDDHSLTSLVAQENGGIAAALAALRSPIHAYERVETTQLYEEPGKPGARKHPHLRRALRGLASTLKGERK</sequence>
<dbReference type="RefSeq" id="WP_087070503.1">
    <property type="nucleotide sequence ID" value="NZ_CAUPFC010000019.1"/>
</dbReference>
<dbReference type="EMBL" id="JAWNFY010000006">
    <property type="protein sequence ID" value="MDY5146011.1"/>
    <property type="molecule type" value="Genomic_DNA"/>
</dbReference>
<dbReference type="AlphaFoldDB" id="A0AAW9HK22"/>